<dbReference type="InterPro" id="IPR027417">
    <property type="entry name" value="P-loop_NTPase"/>
</dbReference>
<evidence type="ECO:0000256" key="11">
    <source>
        <dbReference type="SAM" id="Coils"/>
    </source>
</evidence>
<evidence type="ECO:0000256" key="1">
    <source>
        <dbReference type="ARBA" id="ARBA00004245"/>
    </source>
</evidence>
<dbReference type="InterPro" id="IPR032405">
    <property type="entry name" value="Kinesin_assoc"/>
</dbReference>
<feature type="domain" description="Kinesin motor" evidence="15">
    <location>
        <begin position="1"/>
        <end position="68"/>
    </location>
</feature>
<protein>
    <recommendedName>
        <fullName evidence="2">Kinesin-like protein unc-104</fullName>
    </recommendedName>
</protein>
<evidence type="ECO:0000259" key="14">
    <source>
        <dbReference type="PROSITE" id="PS50006"/>
    </source>
</evidence>
<comment type="similarity">
    <text evidence="10">Belongs to the TRAFAC class myosin-kinesin ATPase superfamily. Kinesin family.</text>
</comment>
<dbReference type="InterPro" id="IPR001849">
    <property type="entry name" value="PH_domain"/>
</dbReference>
<dbReference type="GO" id="GO:0005524">
    <property type="term" value="F:ATP binding"/>
    <property type="evidence" value="ECO:0007669"/>
    <property type="project" value="UniProtKB-KW"/>
</dbReference>
<keyword evidence="7 11" id="KW-0175">Coiled coil</keyword>
<dbReference type="InterPro" id="IPR036961">
    <property type="entry name" value="Kinesin_motor_dom_sf"/>
</dbReference>
<feature type="coiled-coil region" evidence="11">
    <location>
        <begin position="327"/>
        <end position="376"/>
    </location>
</feature>
<evidence type="ECO:0000259" key="15">
    <source>
        <dbReference type="PROSITE" id="PS50067"/>
    </source>
</evidence>
<evidence type="ECO:0000313" key="17">
    <source>
        <dbReference type="Proteomes" id="UP000186922"/>
    </source>
</evidence>
<dbReference type="Pfam" id="PF00169">
    <property type="entry name" value="PH"/>
    <property type="match status" value="1"/>
</dbReference>
<dbReference type="PROSITE" id="PS50067">
    <property type="entry name" value="KINESIN_MOTOR_2"/>
    <property type="match status" value="1"/>
</dbReference>
<dbReference type="GO" id="GO:0008017">
    <property type="term" value="F:microtubule binding"/>
    <property type="evidence" value="ECO:0007669"/>
    <property type="project" value="InterPro"/>
</dbReference>
<evidence type="ECO:0000256" key="3">
    <source>
        <dbReference type="ARBA" id="ARBA00022490"/>
    </source>
</evidence>
<feature type="region of interest" description="Disordered" evidence="12">
    <location>
        <begin position="1151"/>
        <end position="1182"/>
    </location>
</feature>
<dbReference type="InterPro" id="IPR001752">
    <property type="entry name" value="Kinesin_motor_dom"/>
</dbReference>
<evidence type="ECO:0000256" key="8">
    <source>
        <dbReference type="ARBA" id="ARBA00023175"/>
    </source>
</evidence>
<dbReference type="SUPFAM" id="SSF50729">
    <property type="entry name" value="PH domain-like"/>
    <property type="match status" value="1"/>
</dbReference>
<accession>A0A1D1VAB4</accession>
<dbReference type="STRING" id="947166.A0A1D1VAB4"/>
<dbReference type="FunFam" id="2.30.29.30:FF:000023">
    <property type="entry name" value="Kinesin family member 1B"/>
    <property type="match status" value="1"/>
</dbReference>
<evidence type="ECO:0000256" key="7">
    <source>
        <dbReference type="ARBA" id="ARBA00023054"/>
    </source>
</evidence>
<dbReference type="CDD" id="cd01233">
    <property type="entry name" value="PH_KIFIA_KIFIB"/>
    <property type="match status" value="1"/>
</dbReference>
<dbReference type="PANTHER" id="PTHR47117:SF10">
    <property type="entry name" value="KINESIN-LIKE PROTEIN KIF1B"/>
    <property type="match status" value="1"/>
</dbReference>
<dbReference type="Proteomes" id="UP000186922">
    <property type="component" value="Unassembled WGS sequence"/>
</dbReference>
<dbReference type="PANTHER" id="PTHR47117">
    <property type="entry name" value="STAR-RELATED LIPID TRANSFER PROTEIN 9"/>
    <property type="match status" value="1"/>
</dbReference>
<evidence type="ECO:0000256" key="4">
    <source>
        <dbReference type="ARBA" id="ARBA00022701"/>
    </source>
</evidence>
<comment type="caution">
    <text evidence="16">The sequence shown here is derived from an EMBL/GenBank/DDBJ whole genome shotgun (WGS) entry which is preliminary data.</text>
</comment>
<dbReference type="Gene3D" id="3.40.850.10">
    <property type="entry name" value="Kinesin motor domain"/>
    <property type="match status" value="1"/>
</dbReference>
<dbReference type="SUPFAM" id="SSF52540">
    <property type="entry name" value="P-loop containing nucleoside triphosphate hydrolases"/>
    <property type="match status" value="1"/>
</dbReference>
<comment type="subcellular location">
    <subcellularLocation>
        <location evidence="1">Cytoplasm</location>
        <location evidence="1">Cytoskeleton</location>
    </subcellularLocation>
</comment>
<feature type="domain" description="FHA" evidence="14">
    <location>
        <begin position="213"/>
        <end position="261"/>
    </location>
</feature>
<keyword evidence="3" id="KW-0963">Cytoplasm</keyword>
<dbReference type="InterPro" id="IPR000253">
    <property type="entry name" value="FHA_dom"/>
</dbReference>
<dbReference type="Gene3D" id="2.30.29.30">
    <property type="entry name" value="Pleckstrin-homology domain (PH domain)/Phosphotyrosine-binding domain (PTB)"/>
    <property type="match status" value="1"/>
</dbReference>
<dbReference type="InterPro" id="IPR049780">
    <property type="entry name" value="PH_KIFIA_KIFIB"/>
</dbReference>
<dbReference type="InterPro" id="IPR008984">
    <property type="entry name" value="SMAD_FHA_dom_sf"/>
</dbReference>
<comment type="caution">
    <text evidence="10">Lacks conserved residue(s) required for the propagation of feature annotation.</text>
</comment>
<gene>
    <name evidence="16" type="primary">RvY_08405</name>
    <name evidence="16" type="synonym">RvY_08405.1</name>
    <name evidence="16" type="ORF">RvY_08405-1</name>
</gene>
<dbReference type="SUPFAM" id="SSF49879">
    <property type="entry name" value="SMAD/FHA domain"/>
    <property type="match status" value="1"/>
</dbReference>
<dbReference type="OrthoDB" id="3176171at2759"/>
<dbReference type="PROSITE" id="PS50006">
    <property type="entry name" value="FHA_DOMAIN"/>
    <property type="match status" value="1"/>
</dbReference>
<dbReference type="InterPro" id="IPR011993">
    <property type="entry name" value="PH-like_dom_sf"/>
</dbReference>
<keyword evidence="5" id="KW-0547">Nucleotide-binding</keyword>
<evidence type="ECO:0000259" key="13">
    <source>
        <dbReference type="PROSITE" id="PS50003"/>
    </source>
</evidence>
<dbReference type="PROSITE" id="PS50003">
    <property type="entry name" value="PH_DOMAIN"/>
    <property type="match status" value="1"/>
</dbReference>
<dbReference type="Gene3D" id="6.10.250.2520">
    <property type="match status" value="1"/>
</dbReference>
<evidence type="ECO:0000256" key="6">
    <source>
        <dbReference type="ARBA" id="ARBA00022840"/>
    </source>
</evidence>
<evidence type="ECO:0000256" key="9">
    <source>
        <dbReference type="ARBA" id="ARBA00023212"/>
    </source>
</evidence>
<feature type="region of interest" description="Disordered" evidence="12">
    <location>
        <begin position="1193"/>
        <end position="1212"/>
    </location>
</feature>
<dbReference type="Gene3D" id="2.60.200.20">
    <property type="match status" value="1"/>
</dbReference>
<dbReference type="Pfam" id="PF00225">
    <property type="entry name" value="Kinesin"/>
    <property type="match status" value="1"/>
</dbReference>
<evidence type="ECO:0000256" key="10">
    <source>
        <dbReference type="PROSITE-ProRule" id="PRU00283"/>
    </source>
</evidence>
<dbReference type="Pfam" id="PF12473">
    <property type="entry name" value="DUF3694"/>
    <property type="match status" value="1"/>
</dbReference>
<dbReference type="InterPro" id="IPR022164">
    <property type="entry name" value="Kinesin-like"/>
</dbReference>
<keyword evidence="8" id="KW-0505">Motor protein</keyword>
<name>A0A1D1VAB4_RAMVA</name>
<evidence type="ECO:0000313" key="16">
    <source>
        <dbReference type="EMBL" id="GAU97042.1"/>
    </source>
</evidence>
<dbReference type="EMBL" id="BDGG01000004">
    <property type="protein sequence ID" value="GAU97042.1"/>
    <property type="molecule type" value="Genomic_DNA"/>
</dbReference>
<dbReference type="GO" id="GO:0005874">
    <property type="term" value="C:microtubule"/>
    <property type="evidence" value="ECO:0007669"/>
    <property type="project" value="UniProtKB-KW"/>
</dbReference>
<organism evidence="16 17">
    <name type="scientific">Ramazzottius varieornatus</name>
    <name type="common">Water bear</name>
    <name type="synonym">Tardigrade</name>
    <dbReference type="NCBI Taxonomy" id="947166"/>
    <lineage>
        <taxon>Eukaryota</taxon>
        <taxon>Metazoa</taxon>
        <taxon>Ecdysozoa</taxon>
        <taxon>Tardigrada</taxon>
        <taxon>Eutardigrada</taxon>
        <taxon>Parachela</taxon>
        <taxon>Hypsibioidea</taxon>
        <taxon>Ramazzottiidae</taxon>
        <taxon>Ramazzottius</taxon>
    </lineage>
</organism>
<keyword evidence="9" id="KW-0206">Cytoskeleton</keyword>
<keyword evidence="17" id="KW-1185">Reference proteome</keyword>
<sequence>MILRLFQKKDRKKKAEFIPYRDSVLTWLLRENLGGNSRTAMIAAISPADINFDETMSTLRYANHAKSIVCAAVVNEDPNARLIRELREEVEELRRQLKEEGLKLGHSAADQPAGGAAPRTRNQSESAQDAMERLKESEKLIAELNETWEEKLRRTEEVKVQRENMLQEMGLAVKDDGITVGVFGPKKLPHLVNLNEDPGMSECLFYYIREGKTRLGSDKSQDIQLSGGSIQSEHCVFTYGNDEVTIEPCGDAETYVNAKRIDGPTALRNGSRLLIGTHHLFRFANPLQSRFHDKDFRSPMSDTPGGEKADWSFAQAELLNKQGIDLKGDMERRLVALEEQYRKEKQESDKMFAEVRKGYETTIDSLKRQVDTMQQSIMSGSMFSSYTTPDRDFDDFGLPCLWSKEEQRVAKIVWDKWRTHQFTSLRVGNAHVKPFCKEGNTSECCSLLQDQLWGNMVFLKEANAISVELKKKVQFQYALISETLYSPLPPDFLLEGKQQNKKSRIYVAVEVRDLKNGATHYWSLDKFKQRLELMRHMYANDAELSPTSPDITMESMAGEDPFHDRFPWFKLIGRGFIQLTNLQDPISLGHKVAIVNDAGEVKGHLHVVVQPATTKDDDIPDFIPGVRQSARIRFSESDVVIEKKTSLLSNGPSLELEEDVFDQHAGAQPANGPKVTSNSSTRSHLAIGKDFTMRVTILQAYGISSEYSDVFCQFNFMQRCDESFSTESVKNLIGPNGDGPLCFYHVQNISVSVTKAFIEYISTKPLLFEIFGHCHDQQALLNKQSSLDTSIPRSMPKHMLPPTMAVSQPVQSSRIGPLKVPNTNPVHSTFDLLVSFEVRELAPNGEYLPVVVDHDDGQPCSGIYILHQGIQRRLTITIVHDSGNELGWKDVKELLIGHIRTTPQVTDEKTYDGSVLILTPFTPQCVKKPDEDRTYYRIDAPWDSSMHNSQFLNSISAYGERVYLTVTAYLQIENCSQPAILSKDLCVVIHGRDSRATSAGRSIRNIFSGSTFKYSDINRVTGVYELILRETGEQGSPGAERRQRKILDTSSAYVRGEENLRGWRPRSDSLIFEHQWTLEKFRRLQDVECTRYWLALTSRQRNPTANLDSDWTMESNQALKRKNSKSVELDEREKALLTKYVKLIKYTGPSKVAPPRRSSLDIKTPSSDESSGGDMSASVMSLSSVLSSHSQPSITSAGGLTVSQKPPRSISAGNLASLTEQGGLVPDAREVRINPVVSKRSYINFLEGNTNGWVKRWVVVRRPYALIYRNEKDPVERGLINLTTSRVEYSEDTQAMLKVPNTLSVITPHRGFLMQTPTEQDLQEWLYAINPLYASPYVPQS</sequence>
<evidence type="ECO:0000256" key="12">
    <source>
        <dbReference type="SAM" id="MobiDB-lite"/>
    </source>
</evidence>
<dbReference type="GO" id="GO:0003777">
    <property type="term" value="F:microtubule motor activity"/>
    <property type="evidence" value="ECO:0007669"/>
    <property type="project" value="InterPro"/>
</dbReference>
<dbReference type="Pfam" id="PF16183">
    <property type="entry name" value="Kinesin_assoc"/>
    <property type="match status" value="2"/>
</dbReference>
<dbReference type="Pfam" id="PF12423">
    <property type="entry name" value="KIF1B"/>
    <property type="match status" value="1"/>
</dbReference>
<dbReference type="GO" id="GO:0010970">
    <property type="term" value="P:transport along microtubule"/>
    <property type="evidence" value="ECO:0007669"/>
    <property type="project" value="UniProtKB-ARBA"/>
</dbReference>
<evidence type="ECO:0000256" key="5">
    <source>
        <dbReference type="ARBA" id="ARBA00022741"/>
    </source>
</evidence>
<reference evidence="16 17" key="1">
    <citation type="journal article" date="2016" name="Nat. Commun.">
        <title>Extremotolerant tardigrade genome and improved radiotolerance of human cultured cells by tardigrade-unique protein.</title>
        <authorList>
            <person name="Hashimoto T."/>
            <person name="Horikawa D.D."/>
            <person name="Saito Y."/>
            <person name="Kuwahara H."/>
            <person name="Kozuka-Hata H."/>
            <person name="Shin-I T."/>
            <person name="Minakuchi Y."/>
            <person name="Ohishi K."/>
            <person name="Motoyama A."/>
            <person name="Aizu T."/>
            <person name="Enomoto A."/>
            <person name="Kondo K."/>
            <person name="Tanaka S."/>
            <person name="Hara Y."/>
            <person name="Koshikawa S."/>
            <person name="Sagara H."/>
            <person name="Miura T."/>
            <person name="Yokobori S."/>
            <person name="Miyagawa K."/>
            <person name="Suzuki Y."/>
            <person name="Kubo T."/>
            <person name="Oyama M."/>
            <person name="Kohara Y."/>
            <person name="Fujiyama A."/>
            <person name="Arakawa K."/>
            <person name="Katayama T."/>
            <person name="Toyoda A."/>
            <person name="Kunieda T."/>
        </authorList>
    </citation>
    <scope>NUCLEOTIDE SEQUENCE [LARGE SCALE GENOMIC DNA]</scope>
    <source>
        <strain evidence="16 17">YOKOZUNA-1</strain>
    </source>
</reference>
<feature type="region of interest" description="Disordered" evidence="12">
    <location>
        <begin position="101"/>
        <end position="132"/>
    </location>
</feature>
<dbReference type="SMART" id="SM00240">
    <property type="entry name" value="FHA"/>
    <property type="match status" value="1"/>
</dbReference>
<keyword evidence="6" id="KW-0067">ATP-binding</keyword>
<dbReference type="InterPro" id="IPR022140">
    <property type="entry name" value="Kinesin-like_KIF1-typ"/>
</dbReference>
<dbReference type="SMART" id="SM00233">
    <property type="entry name" value="PH"/>
    <property type="match status" value="1"/>
</dbReference>
<proteinExistence type="inferred from homology"/>
<dbReference type="Pfam" id="PF00498">
    <property type="entry name" value="FHA"/>
    <property type="match status" value="1"/>
</dbReference>
<evidence type="ECO:0000256" key="2">
    <source>
        <dbReference type="ARBA" id="ARBA00020751"/>
    </source>
</evidence>
<feature type="domain" description="PH" evidence="13">
    <location>
        <begin position="1236"/>
        <end position="1334"/>
    </location>
</feature>
<keyword evidence="4" id="KW-0493">Microtubule</keyword>